<dbReference type="InParanoid" id="A0A2R2MKQ4"/>
<dbReference type="STRING" id="7574.A0A2R2MKQ4"/>
<proteinExistence type="inferred from homology"/>
<dbReference type="Gene3D" id="3.40.850.10">
    <property type="entry name" value="Kinesin motor domain"/>
    <property type="match status" value="1"/>
</dbReference>
<evidence type="ECO:0000259" key="7">
    <source>
        <dbReference type="PROSITE" id="PS50067"/>
    </source>
</evidence>
<feature type="compositionally biased region" description="Polar residues" evidence="6">
    <location>
        <begin position="628"/>
        <end position="642"/>
    </location>
</feature>
<feature type="region of interest" description="Disordered" evidence="6">
    <location>
        <begin position="335"/>
        <end position="369"/>
    </location>
</feature>
<feature type="region of interest" description="Disordered" evidence="6">
    <location>
        <begin position="188"/>
        <end position="302"/>
    </location>
</feature>
<feature type="compositionally biased region" description="Low complexity" evidence="6">
    <location>
        <begin position="661"/>
        <end position="750"/>
    </location>
</feature>
<name>A0A2R2MKQ4_LINAN</name>
<evidence type="ECO:0000256" key="2">
    <source>
        <dbReference type="ARBA" id="ARBA00022741"/>
    </source>
</evidence>
<feature type="region of interest" description="Disordered" evidence="6">
    <location>
        <begin position="457"/>
        <end position="478"/>
    </location>
</feature>
<evidence type="ECO:0000256" key="5">
    <source>
        <dbReference type="PROSITE-ProRule" id="PRU00283"/>
    </source>
</evidence>
<feature type="compositionally biased region" description="Low complexity" evidence="6">
    <location>
        <begin position="807"/>
        <end position="824"/>
    </location>
</feature>
<evidence type="ECO:0000313" key="9">
    <source>
        <dbReference type="RefSeq" id="XP_023930783.1"/>
    </source>
</evidence>
<feature type="compositionally biased region" description="Basic and acidic residues" evidence="6">
    <location>
        <begin position="531"/>
        <end position="543"/>
    </location>
</feature>
<dbReference type="Proteomes" id="UP000085678">
    <property type="component" value="Unplaced"/>
</dbReference>
<dbReference type="RefSeq" id="XP_023930783.1">
    <property type="nucleotide sequence ID" value="XM_024075015.1"/>
</dbReference>
<dbReference type="GO" id="GO:0008017">
    <property type="term" value="F:microtubule binding"/>
    <property type="evidence" value="ECO:0007669"/>
    <property type="project" value="InterPro"/>
</dbReference>
<feature type="compositionally biased region" description="Gly residues" evidence="6">
    <location>
        <begin position="651"/>
        <end position="660"/>
    </location>
</feature>
<sequence>MSHRAAQKLNISSKKKRRREPPEPEPPPFPTRFSEIIHASPPPAPPCLLRTVGRIQNPGTGKVKVMLRIAPTDISNDTGSILSSDPRKKQVTVYDPSTSGYATSAHRRTGAAAPKMFAFDQVFSQDDSLTEICSSSLSDIIQSVVNGADGCLFCYGHSKLGKYSRQQESCPQEIVPVKPFVRDWVEKHSGNTDNVTSSSLKEEANTSTSNGTGSDYDNVKRTKSPKSQRSGHSSPRTQSPSRIPLPSSSSSSRSSKLEKAILPPPANPSRRTADWIRSLSTDKEPESTVTADKESYDNVPNESEAAETFEMAAQTSDKASIDEECFMAPCTMEDKQLQTSPIPSDQLSNHQSETDSEAASNNQGNMSNRESIYELEVEEQLEMMRPGEVWRIAFDTSDYDTLSNKSTLLDGHEEQVNVDIEHIQPVEHQEPVELVDQVKEDVTPIIEVEIIDLFENQQLQPQTEKEVEESKNENDTDKIYAENGHSNRIESQVVHNADQSPPSSEDSDKSGKSHIRPAYFRRPDGASNPNLHKDPTADEKSQHEVVAASASTEITTQKCNIVTERMVPGQSADDKIKPARGIPKLQSRLPVNKASSSSYAKNKPPLPNKPSTNATKSPKPPPPAKPIRSSSLPRGTMSQPSTPAKSVAPKAGGGGSGQQGGRSVSVPASPAATPSPSRSSKTSKLPQKPSSTSSSTNSSPSRSSASPSRSRSKSPTSKLPTSKSRLPQSSSKASIQSSKDSKISPKVAKASPKKEKESKLPVTKASNNRVTELVKTREGDSDSGNDSGIGDKKLLSPYSTLTKARTSSHSSSGHGSDNSSSISGVVTKKERLHGGTSSGYESMIRDSSEITCTSSSTHDSSNESSASGWIRGNRIFKKRTASRRSKSAPARSDNSPSSCPQSPSSQRCAASPKAWVDTRQAEGTRDEPFELKMYDVDDVERMQRARSRETSEQRELDGRRKKIQGLMDRQSELKQELANTKDKLMVDKSAWSYDLFLASEMQRDDPHYLEALEKETSILEKRVVACKSHIMMVTCFDIRG</sequence>
<feature type="region of interest" description="Disordered" evidence="6">
    <location>
        <begin position="492"/>
        <end position="928"/>
    </location>
</feature>
<dbReference type="GO" id="GO:0007018">
    <property type="term" value="P:microtubule-based movement"/>
    <property type="evidence" value="ECO:0007669"/>
    <property type="project" value="InterPro"/>
</dbReference>
<dbReference type="PROSITE" id="PS50067">
    <property type="entry name" value="KINESIN_MOTOR_2"/>
    <property type="match status" value="1"/>
</dbReference>
<keyword evidence="2" id="KW-0547">Nucleotide-binding</keyword>
<dbReference type="PANTHER" id="PTHR21608">
    <property type="entry name" value="KINESIN-LIKE PROTEIN CG14535"/>
    <property type="match status" value="1"/>
</dbReference>
<keyword evidence="4" id="KW-0206">Cytoskeleton</keyword>
<feature type="domain" description="Kinesin motor" evidence="7">
    <location>
        <begin position="62"/>
        <end position="162"/>
    </location>
</feature>
<organism evidence="8 9">
    <name type="scientific">Lingula anatina</name>
    <name type="common">Brachiopod</name>
    <name type="synonym">Lingula unguis</name>
    <dbReference type="NCBI Taxonomy" id="7574"/>
    <lineage>
        <taxon>Eukaryota</taxon>
        <taxon>Metazoa</taxon>
        <taxon>Spiralia</taxon>
        <taxon>Lophotrochozoa</taxon>
        <taxon>Brachiopoda</taxon>
        <taxon>Linguliformea</taxon>
        <taxon>Lingulata</taxon>
        <taxon>Lingulida</taxon>
        <taxon>Linguloidea</taxon>
        <taxon>Lingulidae</taxon>
        <taxon>Lingula</taxon>
    </lineage>
</organism>
<feature type="compositionally biased region" description="Low complexity" evidence="6">
    <location>
        <begin position="239"/>
        <end position="254"/>
    </location>
</feature>
<feature type="compositionally biased region" description="Basic and acidic residues" evidence="6">
    <location>
        <begin position="280"/>
        <end position="296"/>
    </location>
</feature>
<feature type="compositionally biased region" description="Low complexity" evidence="6">
    <location>
        <begin position="887"/>
        <end position="906"/>
    </location>
</feature>
<dbReference type="InterPro" id="IPR027417">
    <property type="entry name" value="P-loop_NTPase"/>
</dbReference>
<feature type="compositionally biased region" description="Polar residues" evidence="6">
    <location>
        <begin position="227"/>
        <end position="238"/>
    </location>
</feature>
<evidence type="ECO:0000256" key="1">
    <source>
        <dbReference type="ARBA" id="ARBA00004245"/>
    </source>
</evidence>
<dbReference type="Pfam" id="PF00225">
    <property type="entry name" value="Kinesin"/>
    <property type="match status" value="1"/>
</dbReference>
<gene>
    <name evidence="9" type="primary">LOC106167019</name>
</gene>
<dbReference type="SUPFAM" id="SSF52540">
    <property type="entry name" value="P-loop containing nucleoside triphosphate hydrolases"/>
    <property type="match status" value="1"/>
</dbReference>
<comment type="similarity">
    <text evidence="5">Belongs to the TRAFAC class myosin-kinesin ATPase superfamily. Kinesin family.</text>
</comment>
<dbReference type="GO" id="GO:0005524">
    <property type="term" value="F:ATP binding"/>
    <property type="evidence" value="ECO:0007669"/>
    <property type="project" value="UniProtKB-KW"/>
</dbReference>
<feature type="region of interest" description="Disordered" evidence="6">
    <location>
        <begin position="1"/>
        <end position="40"/>
    </location>
</feature>
<dbReference type="InterPro" id="IPR036961">
    <property type="entry name" value="Kinesin_motor_dom_sf"/>
</dbReference>
<feature type="compositionally biased region" description="Low complexity" evidence="6">
    <location>
        <begin position="854"/>
        <end position="867"/>
    </location>
</feature>
<reference evidence="9" key="1">
    <citation type="submission" date="2025-08" db="UniProtKB">
        <authorList>
            <consortium name="RefSeq"/>
        </authorList>
    </citation>
    <scope>IDENTIFICATION</scope>
    <source>
        <tissue evidence="9">Gonads</tissue>
    </source>
</reference>
<feature type="compositionally biased region" description="Polar residues" evidence="6">
    <location>
        <begin position="492"/>
        <end position="504"/>
    </location>
</feature>
<accession>A0A2R2MKQ4</accession>
<protein>
    <submittedName>
        <fullName evidence="9">Kinesin-like protein KIF26B</fullName>
    </submittedName>
</protein>
<evidence type="ECO:0000256" key="3">
    <source>
        <dbReference type="ARBA" id="ARBA00022840"/>
    </source>
</evidence>
<dbReference type="PANTHER" id="PTHR21608:SF7">
    <property type="entry name" value="KINESIN-LIKE PROTEIN CG14535"/>
    <property type="match status" value="1"/>
</dbReference>
<feature type="compositionally biased region" description="Basic and acidic residues" evidence="6">
    <location>
        <begin position="463"/>
        <end position="478"/>
    </location>
</feature>
<feature type="compositionally biased region" description="Polar residues" evidence="6">
    <location>
        <begin position="549"/>
        <end position="560"/>
    </location>
</feature>
<dbReference type="OrthoDB" id="8862460at2759"/>
<dbReference type="GO" id="GO:0003777">
    <property type="term" value="F:microtubule motor activity"/>
    <property type="evidence" value="ECO:0007669"/>
    <property type="project" value="InterPro"/>
</dbReference>
<evidence type="ECO:0000256" key="6">
    <source>
        <dbReference type="SAM" id="MobiDB-lite"/>
    </source>
</evidence>
<dbReference type="GO" id="GO:0005856">
    <property type="term" value="C:cytoskeleton"/>
    <property type="evidence" value="ECO:0007669"/>
    <property type="project" value="UniProtKB-SubCell"/>
</dbReference>
<comment type="caution">
    <text evidence="5">Lacks conserved residue(s) required for the propagation of feature annotation.</text>
</comment>
<keyword evidence="8" id="KW-1185">Reference proteome</keyword>
<comment type="subcellular location">
    <subcellularLocation>
        <location evidence="1">Cytoplasm</location>
        <location evidence="1">Cytoskeleton</location>
    </subcellularLocation>
</comment>
<feature type="compositionally biased region" description="Basic and acidic residues" evidence="6">
    <location>
        <begin position="919"/>
        <end position="928"/>
    </location>
</feature>
<keyword evidence="3" id="KW-0067">ATP-binding</keyword>
<evidence type="ECO:0000256" key="4">
    <source>
        <dbReference type="ARBA" id="ARBA00023212"/>
    </source>
</evidence>
<dbReference type="InterPro" id="IPR001752">
    <property type="entry name" value="Kinesin_motor_dom"/>
</dbReference>
<feature type="compositionally biased region" description="Polar residues" evidence="6">
    <location>
        <begin position="191"/>
        <end position="215"/>
    </location>
</feature>
<evidence type="ECO:0000313" key="8">
    <source>
        <dbReference type="Proteomes" id="UP000085678"/>
    </source>
</evidence>
<dbReference type="AlphaFoldDB" id="A0A2R2MKQ4"/>
<feature type="compositionally biased region" description="Basic residues" evidence="6">
    <location>
        <begin position="874"/>
        <end position="886"/>
    </location>
</feature>
<dbReference type="InterPro" id="IPR027640">
    <property type="entry name" value="Kinesin-like_fam"/>
</dbReference>
<dbReference type="GeneID" id="106167019"/>
<feature type="compositionally biased region" description="Polar residues" evidence="6">
    <location>
        <begin position="337"/>
        <end position="369"/>
    </location>
</feature>
<keyword evidence="4" id="KW-0963">Cytoplasm</keyword>
<dbReference type="KEGG" id="lak:106167019"/>